<feature type="region of interest" description="Disordered" evidence="1">
    <location>
        <begin position="368"/>
        <end position="388"/>
    </location>
</feature>
<keyword evidence="2" id="KW-0472">Membrane</keyword>
<evidence type="ECO:0000256" key="1">
    <source>
        <dbReference type="SAM" id="MobiDB-lite"/>
    </source>
</evidence>
<dbReference type="InterPro" id="IPR043136">
    <property type="entry name" value="B30.2/SPRY_sf"/>
</dbReference>
<keyword evidence="2" id="KW-1133">Transmembrane helix</keyword>
<protein>
    <recommendedName>
        <fullName evidence="5">B30.2/SPRY domain-containing protein</fullName>
    </recommendedName>
</protein>
<dbReference type="AlphaFoldDB" id="A0A191ZEU5"/>
<organism evidence="3 4">
    <name type="scientific">Halothiobacillus diazotrophicus</name>
    <dbReference type="NCBI Taxonomy" id="1860122"/>
    <lineage>
        <taxon>Bacteria</taxon>
        <taxon>Pseudomonadati</taxon>
        <taxon>Pseudomonadota</taxon>
        <taxon>Gammaproteobacteria</taxon>
        <taxon>Chromatiales</taxon>
        <taxon>Halothiobacillaceae</taxon>
        <taxon>Halothiobacillus</taxon>
    </lineage>
</organism>
<accession>A0A191ZEU5</accession>
<feature type="region of interest" description="Disordered" evidence="1">
    <location>
        <begin position="252"/>
        <end position="277"/>
    </location>
</feature>
<feature type="compositionally biased region" description="Polar residues" evidence="1">
    <location>
        <begin position="368"/>
        <end position="377"/>
    </location>
</feature>
<evidence type="ECO:0008006" key="5">
    <source>
        <dbReference type="Google" id="ProtNLM"/>
    </source>
</evidence>
<evidence type="ECO:0000256" key="2">
    <source>
        <dbReference type="SAM" id="Phobius"/>
    </source>
</evidence>
<dbReference type="KEGG" id="haz:A9404_02470"/>
<feature type="compositionally biased region" description="Polar residues" evidence="1">
    <location>
        <begin position="252"/>
        <end position="264"/>
    </location>
</feature>
<dbReference type="Gene3D" id="2.60.120.920">
    <property type="match status" value="1"/>
</dbReference>
<evidence type="ECO:0000313" key="4">
    <source>
        <dbReference type="Proteomes" id="UP000078596"/>
    </source>
</evidence>
<keyword evidence="4" id="KW-1185">Reference proteome</keyword>
<proteinExistence type="predicted"/>
<reference evidence="3 4" key="1">
    <citation type="submission" date="2016-06" db="EMBL/GenBank/DDBJ databases">
        <title>Insight into the functional genes involving in sulfur oxidation in Pearl River water.</title>
        <authorList>
            <person name="Luo J."/>
            <person name="Tan X."/>
            <person name="Lin W."/>
        </authorList>
    </citation>
    <scope>NUCLEOTIDE SEQUENCE [LARGE SCALE GENOMIC DNA]</scope>
    <source>
        <strain evidence="3 4">LS2</strain>
    </source>
</reference>
<evidence type="ECO:0000313" key="3">
    <source>
        <dbReference type="EMBL" id="ANJ66393.1"/>
    </source>
</evidence>
<name>A0A191ZEU5_9GAMM</name>
<feature type="transmembrane region" description="Helical" evidence="2">
    <location>
        <begin position="9"/>
        <end position="29"/>
    </location>
</feature>
<dbReference type="EMBL" id="CP016027">
    <property type="protein sequence ID" value="ANJ66393.1"/>
    <property type="molecule type" value="Genomic_DNA"/>
</dbReference>
<gene>
    <name evidence="3" type="ORF">A9404_02470</name>
</gene>
<dbReference type="Proteomes" id="UP000078596">
    <property type="component" value="Chromosome"/>
</dbReference>
<keyword evidence="2" id="KW-0812">Transmembrane</keyword>
<sequence length="906" mass="99469">MNTSNAKSAGILLAVTLLAIATYGLWYAWNQGLVGHNPRAPVAEAMEPAVLIQAKRTARNRLNRTQCLPINLRLPKPEINGRPGIALRTTPNSFDITLLLKTDYPYQTQRDEQITQLNYLAKQGLLAASDVTIDTDEGPRSARNYRMTWAGYAASQQKNASSLCLSTGKREYAGIERIEPREERMLDHEVFAVTYRNRVLDRPAWTATAEAKQLFPKLAELTEDKLDTVLVLRTQEGWRAPWELQQELATAANTMKARSSTSGASDRENPPLPTGAETDQLLEAWMNDNRVRRNDQIACLPLRLERSSDDRTLAGSATTTTKEFVVTYMDRDGRKGYEYTRMARNLHILFALEQAGLASREILVTEQPKSVSTSDTTPVDIPTSPLENTQNPAGIRYRIPAAFMDMLKLQQYGGGCIPAGRMKLQFMGVDQESGRVMVYEKATLSEAPPWTEQIATHLPAMQALREEGVPVNIGMMYLKRGSDADKAWRVVQFSPLYPEIAYSDIPDQLRPFLPKSTAAAPNPAIRAPISGTPKVIPPKVVTLDPQVSIAGFPRNSNQVVTVVTPDQPPFPAQGAAVHVISVYQGATYGATHRANQHAMYPVRITVSKPNTLLILLSYEPVDWQIHAANNAQPKQVLVFGYYDSRVTFSGSRKVPTTIARTSELPLKWKISVPKTPTKPTEEARIDIAQLSEKLTGAKPDGFQTSYEAPSAGFRIDNQTSRFIPPGPQKPSNDAPLAILQSLNRGNAGNRLIRQNYGAMNDGWSNHAYTAGKLYFEGTIDIHGAATRHAFSNIGLCLSRDGKSAGLPGAVLAMGYGRTYQVKDGDVFGIAADLDQHQMYAHINGAWLTGQPDSGNGIPLAAGKLYRACVFASGSSRKGAPPSYTSWEVNFGAQPFVMKPPAGYGAF</sequence>